<dbReference type="InterPro" id="IPR003817">
    <property type="entry name" value="PS_Dcarbxylase"/>
</dbReference>
<evidence type="ECO:0000256" key="8">
    <source>
        <dbReference type="ARBA" id="ARBA00023239"/>
    </source>
</evidence>
<keyword evidence="4" id="KW-0443">Lipid metabolism</keyword>
<keyword evidence="3" id="KW-0210">Decarboxylase</keyword>
<keyword evidence="8 12" id="KW-0456">Lyase</keyword>
<sequence length="275" mass="29497">MDAADLWQTGKVMMANDSATGLMASGRGIFGRIADDGWMVVAVAGGVTIVLSLIYLPLGTFALGLTLWFAHIMRMPERQRPDNDAAILAPADGVIVDISDARYPSPSLPQDDLSNTAEKGLRVTIRTSLADMQWQCNPVSGRVLDNLLIPGQRKHLGGTDCFAYKPAFDKDVLAAIRAGNERREVRFLSDNNRHVTLVQLATASARKLVCRLPEGKHIKAGDSFGMSHLAGLIDLFVPSDHDAAIAIGQHCVAGETILALPATKAQTKSVSITDV</sequence>
<keyword evidence="10" id="KW-0670">Pyruvate</keyword>
<dbReference type="PANTHER" id="PTHR35809">
    <property type="entry name" value="ARCHAETIDYLSERINE DECARBOXYLASE PROENZYME-RELATED"/>
    <property type="match status" value="1"/>
</dbReference>
<dbReference type="EMBL" id="CP001751">
    <property type="protein sequence ID" value="ADE38336.1"/>
    <property type="molecule type" value="Genomic_DNA"/>
</dbReference>
<evidence type="ECO:0000256" key="7">
    <source>
        <dbReference type="ARBA" id="ARBA00023209"/>
    </source>
</evidence>
<dbReference type="eggNOG" id="COG0688">
    <property type="taxonomic scope" value="Bacteria"/>
</dbReference>
<keyword evidence="11" id="KW-1133">Transmembrane helix</keyword>
<keyword evidence="2" id="KW-0444">Lipid biosynthesis</keyword>
<dbReference type="Proteomes" id="UP000007460">
    <property type="component" value="Chromosome"/>
</dbReference>
<dbReference type="HOGENOM" id="CLU_1011465_0_0_5"/>
<dbReference type="GO" id="GO:0004609">
    <property type="term" value="F:phosphatidylserine decarboxylase activity"/>
    <property type="evidence" value="ECO:0007669"/>
    <property type="project" value="UniProtKB-EC"/>
</dbReference>
<evidence type="ECO:0000256" key="9">
    <source>
        <dbReference type="ARBA" id="ARBA00023264"/>
    </source>
</evidence>
<dbReference type="AlphaFoldDB" id="D5BNR9"/>
<dbReference type="PANTHER" id="PTHR35809:SF1">
    <property type="entry name" value="ARCHAETIDYLSERINE DECARBOXYLASE PROENZYME-RELATED"/>
    <property type="match status" value="1"/>
</dbReference>
<evidence type="ECO:0000256" key="4">
    <source>
        <dbReference type="ARBA" id="ARBA00023098"/>
    </source>
</evidence>
<keyword evidence="7" id="KW-0594">Phospholipid biosynthesis</keyword>
<evidence type="ECO:0000256" key="6">
    <source>
        <dbReference type="ARBA" id="ARBA00023145"/>
    </source>
</evidence>
<evidence type="ECO:0000256" key="2">
    <source>
        <dbReference type="ARBA" id="ARBA00022516"/>
    </source>
</evidence>
<keyword evidence="11" id="KW-0812">Transmembrane</keyword>
<accession>D5BNR9</accession>
<dbReference type="Pfam" id="PF02666">
    <property type="entry name" value="PS_Dcarbxylase"/>
    <property type="match status" value="1"/>
</dbReference>
<keyword evidence="6" id="KW-0865">Zymogen</keyword>
<proteinExistence type="predicted"/>
<evidence type="ECO:0000256" key="11">
    <source>
        <dbReference type="SAM" id="Phobius"/>
    </source>
</evidence>
<organism evidence="12 13">
    <name type="scientific">Puniceispirillum marinum (strain IMCC1322)</name>
    <dbReference type="NCBI Taxonomy" id="488538"/>
    <lineage>
        <taxon>Bacteria</taxon>
        <taxon>Pseudomonadati</taxon>
        <taxon>Pseudomonadota</taxon>
        <taxon>Alphaproteobacteria</taxon>
        <taxon>Candidatus Puniceispirillales</taxon>
        <taxon>Candidatus Puniceispirillaceae</taxon>
        <taxon>Candidatus Puniceispirillum</taxon>
    </lineage>
</organism>
<keyword evidence="1" id="KW-1003">Cell membrane</keyword>
<feature type="transmembrane region" description="Helical" evidence="11">
    <location>
        <begin position="37"/>
        <end position="70"/>
    </location>
</feature>
<dbReference type="EC" id="4.1.1.65" evidence="12"/>
<evidence type="ECO:0000313" key="12">
    <source>
        <dbReference type="EMBL" id="ADE38336.1"/>
    </source>
</evidence>
<keyword evidence="9" id="KW-1208">Phospholipid metabolism</keyword>
<protein>
    <submittedName>
        <fullName evidence="12">Phosphatidylserine decarboxylase related protein</fullName>
        <ecNumber evidence="12">4.1.1.65</ecNumber>
    </submittedName>
</protein>
<gene>
    <name evidence="12" type="ordered locus">SAR116_0093</name>
</gene>
<dbReference type="GO" id="GO:0008654">
    <property type="term" value="P:phospholipid biosynthetic process"/>
    <property type="evidence" value="ECO:0007669"/>
    <property type="project" value="UniProtKB-KW"/>
</dbReference>
<evidence type="ECO:0000256" key="1">
    <source>
        <dbReference type="ARBA" id="ARBA00022475"/>
    </source>
</evidence>
<dbReference type="KEGG" id="apb:SAR116_0093"/>
<name>D5BNR9_PUNMI</name>
<evidence type="ECO:0000313" key="13">
    <source>
        <dbReference type="Proteomes" id="UP000007460"/>
    </source>
</evidence>
<dbReference type="STRING" id="488538.SAR116_0093"/>
<evidence type="ECO:0000256" key="3">
    <source>
        <dbReference type="ARBA" id="ARBA00022793"/>
    </source>
</evidence>
<evidence type="ECO:0000256" key="10">
    <source>
        <dbReference type="ARBA" id="ARBA00023317"/>
    </source>
</evidence>
<keyword evidence="13" id="KW-1185">Reference proteome</keyword>
<keyword evidence="5 11" id="KW-0472">Membrane</keyword>
<reference evidence="12 13" key="1">
    <citation type="journal article" date="2010" name="J. Bacteriol.">
        <title>Complete genome sequence of "Candidatus Puniceispirillum marinum" IMCC1322, a representative of the SAR116 clade in the Alphaproteobacteria.</title>
        <authorList>
            <person name="Oh H.M."/>
            <person name="Kwon K.K."/>
            <person name="Kang I."/>
            <person name="Kang S.G."/>
            <person name="Lee J.H."/>
            <person name="Kim S.J."/>
            <person name="Cho J.C."/>
        </authorList>
    </citation>
    <scope>NUCLEOTIDE SEQUENCE [LARGE SCALE GENOMIC DNA]</scope>
    <source>
        <strain evidence="12 13">IMCC1322</strain>
    </source>
</reference>
<evidence type="ECO:0000256" key="5">
    <source>
        <dbReference type="ARBA" id="ARBA00023136"/>
    </source>
</evidence>
<dbReference type="RefSeq" id="WP_013044966.1">
    <property type="nucleotide sequence ID" value="NC_014010.1"/>
</dbReference>
<dbReference type="InterPro" id="IPR033175">
    <property type="entry name" value="PSD-A"/>
</dbReference>